<evidence type="ECO:0000313" key="4">
    <source>
        <dbReference type="EMBL" id="ODG90178.1"/>
    </source>
</evidence>
<dbReference type="InterPro" id="IPR002347">
    <property type="entry name" value="SDR_fam"/>
</dbReference>
<protein>
    <submittedName>
        <fullName evidence="4">Short-chain dehydrogenase</fullName>
    </submittedName>
</protein>
<gene>
    <name evidence="4" type="ORF">BED47_12640</name>
</gene>
<comment type="caution">
    <text evidence="4">The sequence shown here is derived from an EMBL/GenBank/DDBJ whole genome shotgun (WGS) entry which is preliminary data.</text>
</comment>
<dbReference type="Gene3D" id="3.40.50.720">
    <property type="entry name" value="NAD(P)-binding Rossmann-like Domain"/>
    <property type="match status" value="1"/>
</dbReference>
<dbReference type="PROSITE" id="PS00061">
    <property type="entry name" value="ADH_SHORT"/>
    <property type="match status" value="1"/>
</dbReference>
<dbReference type="PRINTS" id="PR00081">
    <property type="entry name" value="GDHRDH"/>
</dbReference>
<keyword evidence="5" id="KW-1185">Reference proteome</keyword>
<name>A0ABX2ZKH6_9BACI</name>
<evidence type="ECO:0000256" key="1">
    <source>
        <dbReference type="ARBA" id="ARBA00006484"/>
    </source>
</evidence>
<evidence type="ECO:0000256" key="2">
    <source>
        <dbReference type="ARBA" id="ARBA00023002"/>
    </source>
</evidence>
<proteinExistence type="inferred from homology"/>
<dbReference type="SUPFAM" id="SSF51735">
    <property type="entry name" value="NAD(P)-binding Rossmann-fold domains"/>
    <property type="match status" value="1"/>
</dbReference>
<comment type="similarity">
    <text evidence="1 3">Belongs to the short-chain dehydrogenases/reductases (SDR) family.</text>
</comment>
<dbReference type="PANTHER" id="PTHR44196:SF1">
    <property type="entry name" value="DEHYDROGENASE_REDUCTASE SDR FAMILY MEMBER 7B"/>
    <property type="match status" value="1"/>
</dbReference>
<organism evidence="4 5">
    <name type="scientific">Gottfriedia luciferensis</name>
    <dbReference type="NCBI Taxonomy" id="178774"/>
    <lineage>
        <taxon>Bacteria</taxon>
        <taxon>Bacillati</taxon>
        <taxon>Bacillota</taxon>
        <taxon>Bacilli</taxon>
        <taxon>Bacillales</taxon>
        <taxon>Bacillaceae</taxon>
        <taxon>Gottfriedia</taxon>
    </lineage>
</organism>
<dbReference type="RefSeq" id="WP_069035071.1">
    <property type="nucleotide sequence ID" value="NZ_MDKC01000035.1"/>
</dbReference>
<dbReference type="InterPro" id="IPR036291">
    <property type="entry name" value="NAD(P)-bd_dom_sf"/>
</dbReference>
<evidence type="ECO:0000256" key="3">
    <source>
        <dbReference type="RuleBase" id="RU000363"/>
    </source>
</evidence>
<dbReference type="EMBL" id="MDKC01000035">
    <property type="protein sequence ID" value="ODG90178.1"/>
    <property type="molecule type" value="Genomic_DNA"/>
</dbReference>
<dbReference type="PRINTS" id="PR00080">
    <property type="entry name" value="SDRFAMILY"/>
</dbReference>
<reference evidence="4 5" key="1">
    <citation type="submission" date="2016-07" db="EMBL/GenBank/DDBJ databases">
        <authorList>
            <person name="Townsley L."/>
            <person name="Shank E.A."/>
        </authorList>
    </citation>
    <scope>NUCLEOTIDE SEQUENCE [LARGE SCALE GENOMIC DNA]</scope>
    <source>
        <strain evidence="4 5">CH01</strain>
    </source>
</reference>
<sequence length="255" mass="28264">MKLSGNTILITGGSTGIGLAFAERFIKSGNKVIVTGRRENVLENAKEKFPDLITHVSDLSSEPERVSLFEWVTKNYPEVNVLVNNAGIQQRFNILKSDAKNDWKYFNNEIITNIEAPIHLSMLFAPYFATKEAATIINVSSGLAFTPLVIAPIYSATKAAIHSFNMSLRHQLSESSVEVIEVAPPAVNTDLGGAGLHTHGEPLDEFADGIFMELKEGKQEIGYGTSVERLRMSRDQVDEHVTNMYNMLKNTIQQH</sequence>
<keyword evidence="2" id="KW-0560">Oxidoreductase</keyword>
<accession>A0ABX2ZKH6</accession>
<dbReference type="InterPro" id="IPR020904">
    <property type="entry name" value="Sc_DH/Rdtase_CS"/>
</dbReference>
<dbReference type="Proteomes" id="UP000094580">
    <property type="component" value="Unassembled WGS sequence"/>
</dbReference>
<dbReference type="Pfam" id="PF00106">
    <property type="entry name" value="adh_short"/>
    <property type="match status" value="1"/>
</dbReference>
<dbReference type="PANTHER" id="PTHR44196">
    <property type="entry name" value="DEHYDROGENASE/REDUCTASE SDR FAMILY MEMBER 7B"/>
    <property type="match status" value="1"/>
</dbReference>
<evidence type="ECO:0000313" key="5">
    <source>
        <dbReference type="Proteomes" id="UP000094580"/>
    </source>
</evidence>